<keyword evidence="2 3" id="KW-0732">Signal</keyword>
<dbReference type="PANTHER" id="PTHR30483">
    <property type="entry name" value="LEUCINE-SPECIFIC-BINDING PROTEIN"/>
    <property type="match status" value="1"/>
</dbReference>
<reference evidence="5 6" key="1">
    <citation type="submission" date="2020-07" db="EMBL/GenBank/DDBJ databases">
        <title>Pusillimonas sp. nov., isolated from poultry manure in Taiwan.</title>
        <authorList>
            <person name="Lin S.-Y."/>
            <person name="Tang Y.-S."/>
            <person name="Young C.-C."/>
        </authorList>
    </citation>
    <scope>NUCLEOTIDE SEQUENCE [LARGE SCALE GENOMIC DNA]</scope>
    <source>
        <strain evidence="5 6">CC-YST705</strain>
    </source>
</reference>
<dbReference type="Gene3D" id="3.40.50.2300">
    <property type="match status" value="2"/>
</dbReference>
<sequence>MKKLLLALSLNLAMGVASADTVKVGLIAPFSGPSAEYGEQFRRGMHLYLDQIGGKVGDVTVQIIDRDEEGGAARVKQVAQELILQDEVQFLAGLEKTPDALALAPLINKSKTPTVILNAATGVIPRKSPYFARVSFTQFQGAATLGEWAAKNGISTVYTAVTDYAPGNDSREAFKTTFTKGGGKIVGETQMPIATTDFAPYLQKIKDTKPDAVFMFTPYGAAGVSFIKTFFQMGLGEAGIKLLATGETNEADLPAIGNVAEGTVTAFHYSPLQDNAVNRRFVDDYRKKYGERAVPNFATVAGYDGMHAIADVVSQLGANIDGDKAMEILRNWKADSPRGAIFIDPEERDIIQDIAIRRVQKMPDGSLANVEFERVEQVKDLWKVMNPQ</sequence>
<gene>
    <name evidence="5" type="ORF">H0484_02175</name>
</gene>
<evidence type="ECO:0000259" key="4">
    <source>
        <dbReference type="Pfam" id="PF13458"/>
    </source>
</evidence>
<name>A0ABS8C955_9BURK</name>
<proteinExistence type="inferred from homology"/>
<protein>
    <submittedName>
        <fullName evidence="5">ABC transporter substrate-binding protein</fullName>
    </submittedName>
</protein>
<dbReference type="Proteomes" id="UP000776983">
    <property type="component" value="Unassembled WGS sequence"/>
</dbReference>
<feature type="chain" id="PRO_5045325289" evidence="3">
    <location>
        <begin position="20"/>
        <end position="388"/>
    </location>
</feature>
<dbReference type="InterPro" id="IPR028082">
    <property type="entry name" value="Peripla_BP_I"/>
</dbReference>
<evidence type="ECO:0000313" key="5">
    <source>
        <dbReference type="EMBL" id="MCB5362561.1"/>
    </source>
</evidence>
<evidence type="ECO:0000256" key="3">
    <source>
        <dbReference type="SAM" id="SignalP"/>
    </source>
</evidence>
<feature type="domain" description="Leucine-binding protein" evidence="4">
    <location>
        <begin position="21"/>
        <end position="360"/>
    </location>
</feature>
<evidence type="ECO:0000256" key="2">
    <source>
        <dbReference type="ARBA" id="ARBA00022729"/>
    </source>
</evidence>
<dbReference type="RefSeq" id="WP_226952790.1">
    <property type="nucleotide sequence ID" value="NZ_JACDXW010000001.1"/>
</dbReference>
<evidence type="ECO:0000313" key="6">
    <source>
        <dbReference type="Proteomes" id="UP000776983"/>
    </source>
</evidence>
<organism evidence="5 6">
    <name type="scientific">Mesopusillimonas faecipullorum</name>
    <dbReference type="NCBI Taxonomy" id="2755040"/>
    <lineage>
        <taxon>Bacteria</taxon>
        <taxon>Pseudomonadati</taxon>
        <taxon>Pseudomonadota</taxon>
        <taxon>Betaproteobacteria</taxon>
        <taxon>Burkholderiales</taxon>
        <taxon>Alcaligenaceae</taxon>
        <taxon>Mesopusillimonas</taxon>
    </lineage>
</organism>
<evidence type="ECO:0000256" key="1">
    <source>
        <dbReference type="ARBA" id="ARBA00010062"/>
    </source>
</evidence>
<comment type="caution">
    <text evidence="5">The sequence shown here is derived from an EMBL/GenBank/DDBJ whole genome shotgun (WGS) entry which is preliminary data.</text>
</comment>
<dbReference type="InterPro" id="IPR028081">
    <property type="entry name" value="Leu-bd"/>
</dbReference>
<dbReference type="Pfam" id="PF13458">
    <property type="entry name" value="Peripla_BP_6"/>
    <property type="match status" value="1"/>
</dbReference>
<comment type="similarity">
    <text evidence="1">Belongs to the leucine-binding protein family.</text>
</comment>
<keyword evidence="6" id="KW-1185">Reference proteome</keyword>
<dbReference type="PANTHER" id="PTHR30483:SF6">
    <property type="entry name" value="PERIPLASMIC BINDING PROTEIN OF ABC TRANSPORTER FOR NATURAL AMINO ACIDS"/>
    <property type="match status" value="1"/>
</dbReference>
<dbReference type="InterPro" id="IPR051010">
    <property type="entry name" value="BCAA_transport"/>
</dbReference>
<feature type="signal peptide" evidence="3">
    <location>
        <begin position="1"/>
        <end position="19"/>
    </location>
</feature>
<dbReference type="EMBL" id="JACDXW010000001">
    <property type="protein sequence ID" value="MCB5362561.1"/>
    <property type="molecule type" value="Genomic_DNA"/>
</dbReference>
<dbReference type="SUPFAM" id="SSF53822">
    <property type="entry name" value="Periplasmic binding protein-like I"/>
    <property type="match status" value="1"/>
</dbReference>
<accession>A0ABS8C955</accession>